<dbReference type="RefSeq" id="XP_018517381.1">
    <property type="nucleotide sequence ID" value="XM_018661865.2"/>
</dbReference>
<organism evidence="3 4">
    <name type="scientific">Lates calcarifer</name>
    <name type="common">Barramundi</name>
    <name type="synonym">Holocentrus calcarifer</name>
    <dbReference type="NCBI Taxonomy" id="8187"/>
    <lineage>
        <taxon>Eukaryota</taxon>
        <taxon>Metazoa</taxon>
        <taxon>Chordata</taxon>
        <taxon>Craniata</taxon>
        <taxon>Vertebrata</taxon>
        <taxon>Euteleostomi</taxon>
        <taxon>Actinopterygii</taxon>
        <taxon>Neopterygii</taxon>
        <taxon>Teleostei</taxon>
        <taxon>Neoteleostei</taxon>
        <taxon>Acanthomorphata</taxon>
        <taxon>Carangaria</taxon>
        <taxon>Carangaria incertae sedis</taxon>
        <taxon>Centropomidae</taxon>
        <taxon>Lates</taxon>
    </lineage>
</organism>
<evidence type="ECO:0000313" key="4">
    <source>
        <dbReference type="Proteomes" id="UP000314980"/>
    </source>
</evidence>
<feature type="compositionally biased region" description="Basic and acidic residues" evidence="1">
    <location>
        <begin position="402"/>
        <end position="417"/>
    </location>
</feature>
<keyword evidence="4" id="KW-1185">Reference proteome</keyword>
<evidence type="ECO:0000313" key="3">
    <source>
        <dbReference type="Ensembl" id="ENSLCAP00010011786.1"/>
    </source>
</evidence>
<accession>A0A4W6CID5</accession>
<protein>
    <submittedName>
        <fullName evidence="5">Neurofilament light polypeptide</fullName>
    </submittedName>
</protein>
<evidence type="ECO:0000256" key="2">
    <source>
        <dbReference type="SAM" id="Phobius"/>
    </source>
</evidence>
<reference evidence="3" key="3">
    <citation type="submission" date="2025-05" db="UniProtKB">
        <authorList>
            <consortium name="Ensembl"/>
        </authorList>
    </citation>
    <scope>IDENTIFICATION</scope>
</reference>
<dbReference type="Proteomes" id="UP000314980">
    <property type="component" value="Unassembled WGS sequence"/>
</dbReference>
<sequence>MARRKLKKPQQEDTSILLESSVPQSRKRIKSSYVSPALLFLIVFTVGASIMGWFCMQQQQSLDQLSESFTTMQKQLTNLQQVMEMTDVQTDTGFDVEERIFALEEAQKQAQEKAKVALATSENLKNTDLYSDLWALNEEMESHWAEIQQVSLSITTLQAMFKNQSEEFEAVKERVATTLSSSSALAENVAGLTSVVASARSRVDKQVASVEALNAQLGGQSSELNELRELLYLHNVALYTNNQEMTAIKELLETKQAMRAQALEEMLSSVQVTLDEHFFTSQNLHSSVMAQLQTFHTQLANGPSRPMKLKSDEEDPVVAAAVFISTSAQDAREVQEKIEDVEEEAEQQGTQDGAEEEAKEEAIQEAQPLEQEMEQGVMEEQEITPEEQEEEITPEEEEEEEITRQSEKQEDAGKTGEEEVSEETTEGHILDESLEEELYEEVVESWDSAEEDEEGE</sequence>
<feature type="region of interest" description="Disordered" evidence="1">
    <location>
        <begin position="329"/>
        <end position="456"/>
    </location>
</feature>
<gene>
    <name evidence="3 5" type="primary">zgc:66479</name>
</gene>
<feature type="transmembrane region" description="Helical" evidence="2">
    <location>
        <begin position="33"/>
        <end position="54"/>
    </location>
</feature>
<proteinExistence type="predicted"/>
<dbReference type="KEGG" id="lcf:108873590"/>
<reference evidence="5" key="2">
    <citation type="submission" date="2025-04" db="UniProtKB">
        <authorList>
            <consortium name="RefSeq"/>
        </authorList>
    </citation>
    <scope>IDENTIFICATION</scope>
    <source>
        <tissue evidence="5">Brain</tissue>
    </source>
</reference>
<dbReference type="InParanoid" id="A0A4W6CID5"/>
<feature type="compositionally biased region" description="Acidic residues" evidence="1">
    <location>
        <begin position="371"/>
        <end position="401"/>
    </location>
</feature>
<dbReference type="OrthoDB" id="8963459at2759"/>
<evidence type="ECO:0000256" key="1">
    <source>
        <dbReference type="SAM" id="MobiDB-lite"/>
    </source>
</evidence>
<keyword evidence="2" id="KW-0472">Membrane</keyword>
<keyword evidence="2" id="KW-1133">Transmembrane helix</keyword>
<name>A0A4W6CID5_LATCA</name>
<dbReference type="GeneID" id="108873590"/>
<reference evidence="4" key="1">
    <citation type="submission" date="2015-09" db="EMBL/GenBank/DDBJ databases">
        <authorList>
            <person name="Sai Rama Sridatta P."/>
        </authorList>
    </citation>
    <scope>NUCLEOTIDE SEQUENCE [LARGE SCALE GENOMIC DNA]</scope>
</reference>
<evidence type="ECO:0000313" key="5">
    <source>
        <dbReference type="RefSeq" id="XP_018517381.1"/>
    </source>
</evidence>
<dbReference type="Proteomes" id="UP000694890">
    <property type="component" value="Linkage group LG12"/>
</dbReference>
<feature type="compositionally biased region" description="Acidic residues" evidence="1">
    <location>
        <begin position="432"/>
        <end position="456"/>
    </location>
</feature>
<dbReference type="AlphaFoldDB" id="A0A4W6CID5"/>
<dbReference type="Ensembl" id="ENSLCAT00010012035.1">
    <property type="protein sequence ID" value="ENSLCAP00010011786.1"/>
    <property type="gene ID" value="ENSLCAG00010005590.1"/>
</dbReference>
<keyword evidence="2" id="KW-0812">Transmembrane</keyword>
<dbReference type="GeneTree" id="ENSGT00390000013981"/>